<name>R9GPT1_9SPHI</name>
<dbReference type="SUPFAM" id="SSF48613">
    <property type="entry name" value="Heme oxygenase-like"/>
    <property type="match status" value="1"/>
</dbReference>
<comment type="similarity">
    <text evidence="1">Belongs to the TenA family.</text>
</comment>
<keyword evidence="1" id="KW-0784">Thiamine biosynthesis</keyword>
<dbReference type="EMBL" id="AQPN01000106">
    <property type="protein sequence ID" value="EOR93716.1"/>
    <property type="molecule type" value="Genomic_DNA"/>
</dbReference>
<dbReference type="InterPro" id="IPR027574">
    <property type="entry name" value="Thiaminase_II"/>
</dbReference>
<dbReference type="GO" id="GO:0005829">
    <property type="term" value="C:cytosol"/>
    <property type="evidence" value="ECO:0007669"/>
    <property type="project" value="TreeGrafter"/>
</dbReference>
<evidence type="ECO:0000259" key="2">
    <source>
        <dbReference type="Pfam" id="PF03070"/>
    </source>
</evidence>
<accession>R9GPT1</accession>
<keyword evidence="1 3" id="KW-0378">Hydrolase</keyword>
<dbReference type="PANTHER" id="PTHR43198">
    <property type="entry name" value="BIFUNCTIONAL TH2 PROTEIN"/>
    <property type="match status" value="1"/>
</dbReference>
<reference evidence="3 4" key="1">
    <citation type="journal article" date="2013" name="Genome Announc.">
        <title>Draft Genome Sequence of Arcticibacter svalbardensis Strain MN12-7T, a Member of the Family Sphingobacteriaceae Isolated from an Arctic Soil Sample.</title>
        <authorList>
            <person name="Shivaji S."/>
            <person name="Ara S."/>
            <person name="Prasad S."/>
            <person name="Manasa B.P."/>
            <person name="Begum Z."/>
            <person name="Singh A."/>
            <person name="Kumar Pinnaka A."/>
        </authorList>
    </citation>
    <scope>NUCLEOTIDE SEQUENCE [LARGE SCALE GENOMIC DNA]</scope>
    <source>
        <strain evidence="3 4">MN12-7</strain>
    </source>
</reference>
<dbReference type="STRING" id="1150600.ADIARSV_3157"/>
<dbReference type="EC" id="3.5.99.2" evidence="1"/>
<dbReference type="AlphaFoldDB" id="R9GPT1"/>
<dbReference type="GO" id="GO:0050334">
    <property type="term" value="F:thiaminase activity"/>
    <property type="evidence" value="ECO:0007669"/>
    <property type="project" value="UniProtKB-EC"/>
</dbReference>
<dbReference type="NCBIfam" id="TIGR04306">
    <property type="entry name" value="salvage_TenA"/>
    <property type="match status" value="1"/>
</dbReference>
<dbReference type="InterPro" id="IPR004305">
    <property type="entry name" value="Thiaminase-2/PQQC"/>
</dbReference>
<dbReference type="PANTHER" id="PTHR43198:SF2">
    <property type="entry name" value="SI:CH1073-67J19.1-RELATED"/>
    <property type="match status" value="1"/>
</dbReference>
<evidence type="ECO:0000313" key="4">
    <source>
        <dbReference type="Proteomes" id="UP000014174"/>
    </source>
</evidence>
<dbReference type="Proteomes" id="UP000014174">
    <property type="component" value="Unassembled WGS sequence"/>
</dbReference>
<evidence type="ECO:0000313" key="3">
    <source>
        <dbReference type="EMBL" id="EOR93716.1"/>
    </source>
</evidence>
<comment type="function">
    <text evidence="1">Catalyzes an amino-pyrimidine hydrolysis reaction at the C5' of the pyrimidine moiety of thiamine compounds, a reaction that is part of a thiamine salvage pathway.</text>
</comment>
<dbReference type="OrthoDB" id="34166at2"/>
<organism evidence="3 4">
    <name type="scientific">Arcticibacter svalbardensis MN12-7</name>
    <dbReference type="NCBI Taxonomy" id="1150600"/>
    <lineage>
        <taxon>Bacteria</taxon>
        <taxon>Pseudomonadati</taxon>
        <taxon>Bacteroidota</taxon>
        <taxon>Sphingobacteriia</taxon>
        <taxon>Sphingobacteriales</taxon>
        <taxon>Sphingobacteriaceae</taxon>
        <taxon>Arcticibacter</taxon>
    </lineage>
</organism>
<evidence type="ECO:0000256" key="1">
    <source>
        <dbReference type="RuleBase" id="RU363093"/>
    </source>
</evidence>
<dbReference type="InterPro" id="IPR016084">
    <property type="entry name" value="Haem_Oase-like_multi-hlx"/>
</dbReference>
<dbReference type="UniPathway" id="UPA00060"/>
<dbReference type="RefSeq" id="WP_016196386.1">
    <property type="nucleotide sequence ID" value="NZ_AQPN01000106.1"/>
</dbReference>
<comment type="catalytic activity">
    <reaction evidence="1">
        <text>4-amino-5-aminomethyl-2-methylpyrimidine + H2O = 4-amino-5-hydroxymethyl-2-methylpyrimidine + NH4(+)</text>
        <dbReference type="Rhea" id="RHEA:31799"/>
        <dbReference type="ChEBI" id="CHEBI:15377"/>
        <dbReference type="ChEBI" id="CHEBI:16892"/>
        <dbReference type="ChEBI" id="CHEBI:28938"/>
        <dbReference type="ChEBI" id="CHEBI:63416"/>
        <dbReference type="EC" id="3.5.99.2"/>
    </reaction>
</comment>
<dbReference type="eggNOG" id="COG0819">
    <property type="taxonomic scope" value="Bacteria"/>
</dbReference>
<sequence length="218" mass="25272">MNWTDKAWEKANPIYEKIIGMPFVKELLKGTLDPEKFKFYIEQDSRYLEYFARALSIIAAKTEDVNIMLDFIRFAEGAIVVERSLHDSYFKQYEVKGQISMSPTCHHYVHFLQSTVYMSQSSVGIAAVLPCFWVYKKVGDYILSNQNADNNQYQNWIDTYAGEEFGLLVKKAISICDKAAASSTVEQQESMTEVFLTACKLEYNFWDSAYLLERWNSD</sequence>
<protein>
    <recommendedName>
        <fullName evidence="1">Aminopyrimidine aminohydrolase</fullName>
        <ecNumber evidence="1">3.5.99.2</ecNumber>
    </recommendedName>
</protein>
<gene>
    <name evidence="3" type="ORF">ADIARSV_3157</name>
</gene>
<dbReference type="PATRIC" id="fig|1150600.3.peg.3125"/>
<comment type="caution">
    <text evidence="3">The sequence shown here is derived from an EMBL/GenBank/DDBJ whole genome shotgun (WGS) entry which is preliminary data.</text>
</comment>
<dbReference type="GO" id="GO:0009229">
    <property type="term" value="P:thiamine diphosphate biosynthetic process"/>
    <property type="evidence" value="ECO:0007669"/>
    <property type="project" value="UniProtKB-UniPathway"/>
</dbReference>
<proteinExistence type="inferred from homology"/>
<keyword evidence="4" id="KW-1185">Reference proteome</keyword>
<comment type="catalytic activity">
    <reaction evidence="1">
        <text>thiamine + H2O = 5-(2-hydroxyethyl)-4-methylthiazole + 4-amino-5-hydroxymethyl-2-methylpyrimidine + H(+)</text>
        <dbReference type="Rhea" id="RHEA:17509"/>
        <dbReference type="ChEBI" id="CHEBI:15377"/>
        <dbReference type="ChEBI" id="CHEBI:15378"/>
        <dbReference type="ChEBI" id="CHEBI:16892"/>
        <dbReference type="ChEBI" id="CHEBI:17957"/>
        <dbReference type="ChEBI" id="CHEBI:18385"/>
        <dbReference type="EC" id="3.5.99.2"/>
    </reaction>
</comment>
<dbReference type="GO" id="GO:0009228">
    <property type="term" value="P:thiamine biosynthetic process"/>
    <property type="evidence" value="ECO:0007669"/>
    <property type="project" value="UniProtKB-KW"/>
</dbReference>
<dbReference type="CDD" id="cd19365">
    <property type="entry name" value="TenA_C-like"/>
    <property type="match status" value="1"/>
</dbReference>
<feature type="domain" description="Thiaminase-2/PQQC" evidence="2">
    <location>
        <begin position="8"/>
        <end position="210"/>
    </location>
</feature>
<dbReference type="InterPro" id="IPR050967">
    <property type="entry name" value="Thiamine_Salvage_TenA"/>
</dbReference>
<dbReference type="Gene3D" id="1.20.910.10">
    <property type="entry name" value="Heme oxygenase-like"/>
    <property type="match status" value="1"/>
</dbReference>
<dbReference type="Pfam" id="PF03070">
    <property type="entry name" value="TENA_THI-4"/>
    <property type="match status" value="1"/>
</dbReference>
<comment type="pathway">
    <text evidence="1">Cofactor biosynthesis; thiamine diphosphate biosynthesis.</text>
</comment>